<dbReference type="Pfam" id="PF02677">
    <property type="entry name" value="QueH"/>
    <property type="match status" value="1"/>
</dbReference>
<dbReference type="AlphaFoldDB" id="A0A9D2PBX3"/>
<dbReference type="GO" id="GO:0051539">
    <property type="term" value="F:4 iron, 4 sulfur cluster binding"/>
    <property type="evidence" value="ECO:0007669"/>
    <property type="project" value="UniProtKB-UniRule"/>
</dbReference>
<evidence type="ECO:0000256" key="6">
    <source>
        <dbReference type="ARBA" id="ARBA00022485"/>
    </source>
</evidence>
<dbReference type="GO" id="GO:0046872">
    <property type="term" value="F:metal ion binding"/>
    <property type="evidence" value="ECO:0007669"/>
    <property type="project" value="UniProtKB-KW"/>
</dbReference>
<dbReference type="PANTHER" id="PTHR36701:SF1">
    <property type="entry name" value="EPOXYQUEUOSINE REDUCTASE QUEH"/>
    <property type="match status" value="1"/>
</dbReference>
<gene>
    <name evidence="17" type="primary">queH</name>
    <name evidence="18" type="ORF">IAA04_01380</name>
</gene>
<dbReference type="GO" id="GO:0052693">
    <property type="term" value="F:epoxyqueuosine reductase activity"/>
    <property type="evidence" value="ECO:0007669"/>
    <property type="project" value="UniProtKB-UniRule"/>
</dbReference>
<evidence type="ECO:0000256" key="14">
    <source>
        <dbReference type="ARBA" id="ARBA00023284"/>
    </source>
</evidence>
<proteinExistence type="inferred from homology"/>
<evidence type="ECO:0000256" key="17">
    <source>
        <dbReference type="HAMAP-Rule" id="MF_02089"/>
    </source>
</evidence>
<dbReference type="EMBL" id="DWWL01000007">
    <property type="protein sequence ID" value="HJC46685.1"/>
    <property type="molecule type" value="Genomic_DNA"/>
</dbReference>
<comment type="pathway">
    <text evidence="2 17">tRNA modification; tRNA-queuosine biosynthesis.</text>
</comment>
<evidence type="ECO:0000256" key="15">
    <source>
        <dbReference type="ARBA" id="ARBA00031446"/>
    </source>
</evidence>
<keyword evidence="9 17" id="KW-0671">Queuosine biosynthesis</keyword>
<evidence type="ECO:0000256" key="3">
    <source>
        <dbReference type="ARBA" id="ARBA00008207"/>
    </source>
</evidence>
<evidence type="ECO:0000256" key="11">
    <source>
        <dbReference type="ARBA" id="ARBA00023004"/>
    </source>
</evidence>
<evidence type="ECO:0000256" key="1">
    <source>
        <dbReference type="ARBA" id="ARBA00002268"/>
    </source>
</evidence>
<dbReference type="EC" id="1.17.99.6" evidence="4 17"/>
<keyword evidence="12 17" id="KW-0411">Iron-sulfur</keyword>
<evidence type="ECO:0000256" key="16">
    <source>
        <dbReference type="ARBA" id="ARBA00047415"/>
    </source>
</evidence>
<reference evidence="18" key="2">
    <citation type="submission" date="2021-04" db="EMBL/GenBank/DDBJ databases">
        <authorList>
            <person name="Gilroy R."/>
        </authorList>
    </citation>
    <scope>NUCLEOTIDE SEQUENCE</scope>
    <source>
        <strain evidence="18">CHK183-5548</strain>
    </source>
</reference>
<evidence type="ECO:0000256" key="10">
    <source>
        <dbReference type="ARBA" id="ARBA00023002"/>
    </source>
</evidence>
<organism evidence="18 19">
    <name type="scientific">Candidatus Lachnoclostridium pullistercoris</name>
    <dbReference type="NCBI Taxonomy" id="2838632"/>
    <lineage>
        <taxon>Bacteria</taxon>
        <taxon>Bacillati</taxon>
        <taxon>Bacillota</taxon>
        <taxon>Clostridia</taxon>
        <taxon>Lachnospirales</taxon>
        <taxon>Lachnospiraceae</taxon>
    </lineage>
</organism>
<evidence type="ECO:0000256" key="12">
    <source>
        <dbReference type="ARBA" id="ARBA00023014"/>
    </source>
</evidence>
<keyword evidence="8 17" id="KW-0479">Metal-binding</keyword>
<accession>A0A9D2PBX3</accession>
<keyword evidence="11 17" id="KW-0408">Iron</keyword>
<keyword evidence="13 17" id="KW-1015">Disulfide bond</keyword>
<dbReference type="PANTHER" id="PTHR36701">
    <property type="entry name" value="EPOXYQUEUOSINE REDUCTASE QUEH"/>
    <property type="match status" value="1"/>
</dbReference>
<evidence type="ECO:0000313" key="18">
    <source>
        <dbReference type="EMBL" id="HJC46685.1"/>
    </source>
</evidence>
<evidence type="ECO:0000313" key="19">
    <source>
        <dbReference type="Proteomes" id="UP000823883"/>
    </source>
</evidence>
<protein>
    <recommendedName>
        <fullName evidence="5 17">Epoxyqueuosine reductase QueH</fullName>
        <ecNumber evidence="4 17">1.17.99.6</ecNumber>
    </recommendedName>
    <alternativeName>
        <fullName evidence="15 17">Queuosine biosynthesis protein QueH</fullName>
    </alternativeName>
</protein>
<keyword evidence="10 17" id="KW-0560">Oxidoreductase</keyword>
<evidence type="ECO:0000256" key="7">
    <source>
        <dbReference type="ARBA" id="ARBA00022694"/>
    </source>
</evidence>
<comment type="catalytic activity">
    <reaction evidence="16 17">
        <text>epoxyqueuosine(34) in tRNA + AH2 = queuosine(34) in tRNA + A + H2O</text>
        <dbReference type="Rhea" id="RHEA:32159"/>
        <dbReference type="Rhea" id="RHEA-COMP:18571"/>
        <dbReference type="Rhea" id="RHEA-COMP:18582"/>
        <dbReference type="ChEBI" id="CHEBI:13193"/>
        <dbReference type="ChEBI" id="CHEBI:15377"/>
        <dbReference type="ChEBI" id="CHEBI:17499"/>
        <dbReference type="ChEBI" id="CHEBI:194431"/>
        <dbReference type="ChEBI" id="CHEBI:194443"/>
        <dbReference type="EC" id="1.17.99.6"/>
    </reaction>
</comment>
<evidence type="ECO:0000256" key="13">
    <source>
        <dbReference type="ARBA" id="ARBA00023157"/>
    </source>
</evidence>
<feature type="binding site" evidence="17">
    <location>
        <position position="116"/>
    </location>
    <ligand>
        <name>[4Fe-4S] cluster</name>
        <dbReference type="ChEBI" id="CHEBI:49883"/>
    </ligand>
</feature>
<keyword evidence="6 17" id="KW-0004">4Fe-4S</keyword>
<comment type="similarity">
    <text evidence="3 17">Belongs to the QueH family.</text>
</comment>
<feature type="binding site" evidence="17">
    <location>
        <position position="31"/>
    </location>
    <ligand>
        <name>[4Fe-4S] cluster</name>
        <dbReference type="ChEBI" id="CHEBI:49883"/>
    </ligand>
</feature>
<evidence type="ECO:0000256" key="4">
    <source>
        <dbReference type="ARBA" id="ARBA00012622"/>
    </source>
</evidence>
<dbReference type="GO" id="GO:0008616">
    <property type="term" value="P:tRNA queuosine(34) biosynthetic process"/>
    <property type="evidence" value="ECO:0007669"/>
    <property type="project" value="UniProtKB-UniRule"/>
</dbReference>
<comment type="function">
    <text evidence="1 17">Catalyzes the conversion of epoxyqueuosine (oQ) to queuosine (Q), which is a hypermodified base found in the wobble positions of tRNA(Asp), tRNA(Asn), tRNA(His) and tRNA(Tyr).</text>
</comment>
<sequence>MNRRNYQRELEQIIAGHQKKGEVPRLLLHSCCGPCSSYVMEYLSQYFSITLFYYNPNIYPPEEYKKRAKEQAGLVERQPHAYPVTFLEGTYDPDRFFQAAKGHEKDPEGGERCFHCYELRLREAAEAAKAGGYDYFTTTLSISPLKNAEKLNEIGERIGAEYGVSYLPSDFKKKGGYQRSVELSREYDLYRQNYCGCVYSRREDSTDLLDTPVHLR</sequence>
<reference evidence="18" key="1">
    <citation type="journal article" date="2021" name="PeerJ">
        <title>Extensive microbial diversity within the chicken gut microbiome revealed by metagenomics and culture.</title>
        <authorList>
            <person name="Gilroy R."/>
            <person name="Ravi A."/>
            <person name="Getino M."/>
            <person name="Pursley I."/>
            <person name="Horton D.L."/>
            <person name="Alikhan N.F."/>
            <person name="Baker D."/>
            <person name="Gharbi K."/>
            <person name="Hall N."/>
            <person name="Watson M."/>
            <person name="Adriaenssens E.M."/>
            <person name="Foster-Nyarko E."/>
            <person name="Jarju S."/>
            <person name="Secka A."/>
            <person name="Antonio M."/>
            <person name="Oren A."/>
            <person name="Chaudhuri R.R."/>
            <person name="La Ragione R."/>
            <person name="Hildebrand F."/>
            <person name="Pallen M.J."/>
        </authorList>
    </citation>
    <scope>NUCLEOTIDE SEQUENCE</scope>
    <source>
        <strain evidence="18">CHK183-5548</strain>
    </source>
</reference>
<feature type="binding site" evidence="17">
    <location>
        <position position="32"/>
    </location>
    <ligand>
        <name>[4Fe-4S] cluster</name>
        <dbReference type="ChEBI" id="CHEBI:49883"/>
    </ligand>
</feature>
<feature type="binding site" evidence="17">
    <location>
        <position position="113"/>
    </location>
    <ligand>
        <name>[4Fe-4S] cluster</name>
        <dbReference type="ChEBI" id="CHEBI:49883"/>
    </ligand>
</feature>
<keyword evidence="14 17" id="KW-0676">Redox-active center</keyword>
<comment type="caution">
    <text evidence="18">The sequence shown here is derived from an EMBL/GenBank/DDBJ whole genome shotgun (WGS) entry which is preliminary data.</text>
</comment>
<feature type="disulfide bond" description="Redox-active" evidence="17">
    <location>
        <begin position="195"/>
        <end position="197"/>
    </location>
</feature>
<evidence type="ECO:0000256" key="5">
    <source>
        <dbReference type="ARBA" id="ARBA00016895"/>
    </source>
</evidence>
<dbReference type="Proteomes" id="UP000823883">
    <property type="component" value="Unassembled WGS sequence"/>
</dbReference>
<dbReference type="InterPro" id="IPR003828">
    <property type="entry name" value="QueH"/>
</dbReference>
<evidence type="ECO:0000256" key="8">
    <source>
        <dbReference type="ARBA" id="ARBA00022723"/>
    </source>
</evidence>
<dbReference type="HAMAP" id="MF_02089">
    <property type="entry name" value="QueH"/>
    <property type="match status" value="1"/>
</dbReference>
<evidence type="ECO:0000256" key="2">
    <source>
        <dbReference type="ARBA" id="ARBA00004691"/>
    </source>
</evidence>
<name>A0A9D2PBX3_9FIRM</name>
<evidence type="ECO:0000256" key="9">
    <source>
        <dbReference type="ARBA" id="ARBA00022785"/>
    </source>
</evidence>
<keyword evidence="7 17" id="KW-0819">tRNA processing</keyword>